<dbReference type="Proteomes" id="UP000799753">
    <property type="component" value="Unassembled WGS sequence"/>
</dbReference>
<keyword evidence="2" id="KW-1133">Transmembrane helix</keyword>
<feature type="region of interest" description="Disordered" evidence="1">
    <location>
        <begin position="406"/>
        <end position="461"/>
    </location>
</feature>
<organism evidence="3 4">
    <name type="scientific">Massarina eburnea CBS 473.64</name>
    <dbReference type="NCBI Taxonomy" id="1395130"/>
    <lineage>
        <taxon>Eukaryota</taxon>
        <taxon>Fungi</taxon>
        <taxon>Dikarya</taxon>
        <taxon>Ascomycota</taxon>
        <taxon>Pezizomycotina</taxon>
        <taxon>Dothideomycetes</taxon>
        <taxon>Pleosporomycetidae</taxon>
        <taxon>Pleosporales</taxon>
        <taxon>Massarineae</taxon>
        <taxon>Massarinaceae</taxon>
        <taxon>Massarina</taxon>
    </lineage>
</organism>
<accession>A0A6A6RKY4</accession>
<feature type="compositionally biased region" description="Polar residues" evidence="1">
    <location>
        <begin position="315"/>
        <end position="326"/>
    </location>
</feature>
<feature type="transmembrane region" description="Helical" evidence="2">
    <location>
        <begin position="246"/>
        <end position="268"/>
    </location>
</feature>
<proteinExistence type="predicted"/>
<dbReference type="OrthoDB" id="5421784at2759"/>
<protein>
    <submittedName>
        <fullName evidence="3">Uncharacterized protein</fullName>
    </submittedName>
</protein>
<keyword evidence="2" id="KW-0812">Transmembrane</keyword>
<feature type="compositionally biased region" description="Low complexity" evidence="1">
    <location>
        <begin position="215"/>
        <end position="227"/>
    </location>
</feature>
<feature type="compositionally biased region" description="Polar residues" evidence="1">
    <location>
        <begin position="421"/>
        <end position="435"/>
    </location>
</feature>
<keyword evidence="4" id="KW-1185">Reference proteome</keyword>
<reference evidence="3" key="1">
    <citation type="journal article" date="2020" name="Stud. Mycol.">
        <title>101 Dothideomycetes genomes: a test case for predicting lifestyles and emergence of pathogens.</title>
        <authorList>
            <person name="Haridas S."/>
            <person name="Albert R."/>
            <person name="Binder M."/>
            <person name="Bloem J."/>
            <person name="Labutti K."/>
            <person name="Salamov A."/>
            <person name="Andreopoulos B."/>
            <person name="Baker S."/>
            <person name="Barry K."/>
            <person name="Bills G."/>
            <person name="Bluhm B."/>
            <person name="Cannon C."/>
            <person name="Castanera R."/>
            <person name="Culley D."/>
            <person name="Daum C."/>
            <person name="Ezra D."/>
            <person name="Gonzalez J."/>
            <person name="Henrissat B."/>
            <person name="Kuo A."/>
            <person name="Liang C."/>
            <person name="Lipzen A."/>
            <person name="Lutzoni F."/>
            <person name="Magnuson J."/>
            <person name="Mondo S."/>
            <person name="Nolan M."/>
            <person name="Ohm R."/>
            <person name="Pangilinan J."/>
            <person name="Park H.-J."/>
            <person name="Ramirez L."/>
            <person name="Alfaro M."/>
            <person name="Sun H."/>
            <person name="Tritt A."/>
            <person name="Yoshinaga Y."/>
            <person name="Zwiers L.-H."/>
            <person name="Turgeon B."/>
            <person name="Goodwin S."/>
            <person name="Spatafora J."/>
            <person name="Crous P."/>
            <person name="Grigoriev I."/>
        </authorList>
    </citation>
    <scope>NUCLEOTIDE SEQUENCE</scope>
    <source>
        <strain evidence="3">CBS 473.64</strain>
    </source>
</reference>
<evidence type="ECO:0000313" key="4">
    <source>
        <dbReference type="Proteomes" id="UP000799753"/>
    </source>
</evidence>
<feature type="region of interest" description="Disordered" evidence="1">
    <location>
        <begin position="315"/>
        <end position="343"/>
    </location>
</feature>
<name>A0A6A6RKY4_9PLEO</name>
<feature type="region of interest" description="Disordered" evidence="1">
    <location>
        <begin position="162"/>
        <end position="188"/>
    </location>
</feature>
<feature type="compositionally biased region" description="Low complexity" evidence="1">
    <location>
        <begin position="109"/>
        <end position="132"/>
    </location>
</feature>
<feature type="compositionally biased region" description="Gly residues" evidence="1">
    <location>
        <begin position="205"/>
        <end position="214"/>
    </location>
</feature>
<sequence>MGKHHAMFHRRQAQAANVLTVKVEVINTLDANGVIIAQETVTPDPNSVQAAAVTPLSSSLQVAASETAATPLSSIAAAPSVPVVPTALPTVPAVPPFPSDLTVPAYPFTSSTSTTPTPTPIPTSDSDSISSTSGAAFTSVLSPPGFNSTSSSVTFTSSFSSSINSSSETSSLSTTQSSTTSQDSSSWASSLSASSASTTVVSSSAGGGGWGGGDPANTASTSSSPTAGVTESQSSGNGTSLGTPEVVGTVFGSLAGAALILALLLFLLKRHKRKQQKTPPQLTGEDHADSQPMAQAAAARGSYVAPSFLNRFSGVSRSTTDTTSTGERGFQRISGRKLPSAFSEGMTSEQFARGEGTLSNSSFYTDDKGVYGGPGIVIPKDFAFAKETGEPTHAGVVGTKERVMPSPARTPVLHHPDPFNDVTTLSPPLSPNSDYPPTRGTLGRSLHSHDGSRSSRFTENV</sequence>
<dbReference type="AlphaFoldDB" id="A0A6A6RKY4"/>
<keyword evidence="2" id="KW-0472">Membrane</keyword>
<feature type="region of interest" description="Disordered" evidence="1">
    <location>
        <begin position="108"/>
        <end position="132"/>
    </location>
</feature>
<feature type="region of interest" description="Disordered" evidence="1">
    <location>
        <begin position="201"/>
        <end position="240"/>
    </location>
</feature>
<evidence type="ECO:0000313" key="3">
    <source>
        <dbReference type="EMBL" id="KAF2635747.1"/>
    </source>
</evidence>
<evidence type="ECO:0000256" key="1">
    <source>
        <dbReference type="SAM" id="MobiDB-lite"/>
    </source>
</evidence>
<gene>
    <name evidence="3" type="ORF">P280DRAFT_493550</name>
</gene>
<feature type="region of interest" description="Disordered" evidence="1">
    <location>
        <begin position="276"/>
        <end position="297"/>
    </location>
</feature>
<dbReference type="EMBL" id="MU006804">
    <property type="protein sequence ID" value="KAF2635747.1"/>
    <property type="molecule type" value="Genomic_DNA"/>
</dbReference>
<feature type="compositionally biased region" description="Polar residues" evidence="1">
    <location>
        <begin position="229"/>
        <end position="240"/>
    </location>
</feature>
<evidence type="ECO:0000256" key="2">
    <source>
        <dbReference type="SAM" id="Phobius"/>
    </source>
</evidence>